<sequence>MVELILPKERPFLFLILGNQQACHNTLVDNLISSSAHMVRCNVSKASYYEHVEAVNYVRNEFKKHTNKDLLLMLDIAWPKDKKRIWIENEQQISCGETVFICMSEDKIFNNTKIIVDFDCSLFNVGEEIYLGNAEIILTVTQIGDDYLQCVAKNDGLLKSGLGIASKQGFIKPSAIDIKDKCVKLIDVLRPECIVLSYIETSNDVIEFKELLQYENYNPIIMSKIECYSAIKNIDAIIDVSDEIMIARGCLAINVGLENLLFSQDLTLNKCIEKRKKCC</sequence>
<keyword evidence="17" id="KW-1185">Reference proteome</keyword>
<dbReference type="SUPFAM" id="SSF51621">
    <property type="entry name" value="Phosphoenolpyruvate/pyruvate domain"/>
    <property type="match status" value="1"/>
</dbReference>
<evidence type="ECO:0000259" key="15">
    <source>
        <dbReference type="Pfam" id="PF00224"/>
    </source>
</evidence>
<keyword evidence="11 14" id="KW-0460">Magnesium</keyword>
<evidence type="ECO:0000256" key="11">
    <source>
        <dbReference type="ARBA" id="ARBA00022842"/>
    </source>
</evidence>
<dbReference type="Gene3D" id="3.20.20.60">
    <property type="entry name" value="Phosphoenolpyruvate-binding domains"/>
    <property type="match status" value="1"/>
</dbReference>
<comment type="cofactor">
    <cofactor evidence="1">
        <name>K(+)</name>
        <dbReference type="ChEBI" id="CHEBI:29103"/>
    </cofactor>
</comment>
<evidence type="ECO:0000256" key="10">
    <source>
        <dbReference type="ARBA" id="ARBA00022840"/>
    </source>
</evidence>
<keyword evidence="9 14" id="KW-0418">Kinase</keyword>
<dbReference type="KEGG" id="pdh:B9T62_02770"/>
<accession>A0A2Z2KAA0</accession>
<name>A0A2Z2KAA0_9BACL</name>
<dbReference type="InterPro" id="IPR001697">
    <property type="entry name" value="Pyr_Knase"/>
</dbReference>
<protein>
    <recommendedName>
        <fullName evidence="5 14">Pyruvate kinase</fullName>
        <ecNumber evidence="4 14">2.7.1.40</ecNumber>
    </recommendedName>
</protein>
<keyword evidence="6 14" id="KW-0808">Transferase</keyword>
<comment type="similarity">
    <text evidence="3 14">Belongs to the pyruvate kinase family.</text>
</comment>
<evidence type="ECO:0000256" key="14">
    <source>
        <dbReference type="RuleBase" id="RU000504"/>
    </source>
</evidence>
<evidence type="ECO:0000256" key="1">
    <source>
        <dbReference type="ARBA" id="ARBA00001958"/>
    </source>
</evidence>
<comment type="pathway">
    <text evidence="2 14">Carbohydrate degradation; glycolysis; pyruvate from D-glyceraldehyde 3-phosphate: step 5/5.</text>
</comment>
<comment type="catalytic activity">
    <reaction evidence="14">
        <text>pyruvate + ATP = phosphoenolpyruvate + ADP + H(+)</text>
        <dbReference type="Rhea" id="RHEA:18157"/>
        <dbReference type="ChEBI" id="CHEBI:15361"/>
        <dbReference type="ChEBI" id="CHEBI:15378"/>
        <dbReference type="ChEBI" id="CHEBI:30616"/>
        <dbReference type="ChEBI" id="CHEBI:58702"/>
        <dbReference type="ChEBI" id="CHEBI:456216"/>
        <dbReference type="EC" id="2.7.1.40"/>
    </reaction>
</comment>
<dbReference type="AlphaFoldDB" id="A0A2Z2KAA0"/>
<evidence type="ECO:0000256" key="12">
    <source>
        <dbReference type="ARBA" id="ARBA00023152"/>
    </source>
</evidence>
<keyword evidence="10" id="KW-0067">ATP-binding</keyword>
<dbReference type="GO" id="GO:0016301">
    <property type="term" value="F:kinase activity"/>
    <property type="evidence" value="ECO:0007669"/>
    <property type="project" value="UniProtKB-KW"/>
</dbReference>
<evidence type="ECO:0000256" key="5">
    <source>
        <dbReference type="ARBA" id="ARBA00018587"/>
    </source>
</evidence>
<dbReference type="UniPathway" id="UPA00109">
    <property type="reaction ID" value="UER00188"/>
</dbReference>
<dbReference type="OrthoDB" id="9812123at2"/>
<dbReference type="EC" id="2.7.1.40" evidence="4 14"/>
<dbReference type="GO" id="GO:0000287">
    <property type="term" value="F:magnesium ion binding"/>
    <property type="evidence" value="ECO:0007669"/>
    <property type="project" value="InterPro"/>
</dbReference>
<dbReference type="Proteomes" id="UP000249890">
    <property type="component" value="Chromosome"/>
</dbReference>
<evidence type="ECO:0000256" key="13">
    <source>
        <dbReference type="ARBA" id="ARBA00023317"/>
    </source>
</evidence>
<dbReference type="Gene3D" id="2.40.33.10">
    <property type="entry name" value="PK beta-barrel domain-like"/>
    <property type="match status" value="1"/>
</dbReference>
<evidence type="ECO:0000256" key="4">
    <source>
        <dbReference type="ARBA" id="ARBA00012142"/>
    </source>
</evidence>
<evidence type="ECO:0000256" key="6">
    <source>
        <dbReference type="ARBA" id="ARBA00022679"/>
    </source>
</evidence>
<dbReference type="InterPro" id="IPR015806">
    <property type="entry name" value="Pyrv_Knase_insert_dom_sf"/>
</dbReference>
<dbReference type="InterPro" id="IPR040442">
    <property type="entry name" value="Pyrv_kinase-like_dom_sf"/>
</dbReference>
<dbReference type="Pfam" id="PF00224">
    <property type="entry name" value="PK"/>
    <property type="match status" value="1"/>
</dbReference>
<dbReference type="InterPro" id="IPR015813">
    <property type="entry name" value="Pyrv/PenolPyrv_kinase-like_dom"/>
</dbReference>
<evidence type="ECO:0000256" key="2">
    <source>
        <dbReference type="ARBA" id="ARBA00004997"/>
    </source>
</evidence>
<keyword evidence="13" id="KW-0670">Pyruvate</keyword>
<dbReference type="InterPro" id="IPR011037">
    <property type="entry name" value="Pyrv_Knase-like_insert_dom_sf"/>
</dbReference>
<dbReference type="GO" id="GO:0030955">
    <property type="term" value="F:potassium ion binding"/>
    <property type="evidence" value="ECO:0007669"/>
    <property type="project" value="InterPro"/>
</dbReference>
<evidence type="ECO:0000256" key="9">
    <source>
        <dbReference type="ARBA" id="ARBA00022777"/>
    </source>
</evidence>
<dbReference type="GO" id="GO:0005524">
    <property type="term" value="F:ATP binding"/>
    <property type="evidence" value="ECO:0007669"/>
    <property type="project" value="UniProtKB-KW"/>
</dbReference>
<organism evidence="16 17">
    <name type="scientific">Paenibacillus donghaensis</name>
    <dbReference type="NCBI Taxonomy" id="414771"/>
    <lineage>
        <taxon>Bacteria</taxon>
        <taxon>Bacillati</taxon>
        <taxon>Bacillota</taxon>
        <taxon>Bacilli</taxon>
        <taxon>Bacillales</taxon>
        <taxon>Paenibacillaceae</taxon>
        <taxon>Paenibacillus</taxon>
    </lineage>
</organism>
<gene>
    <name evidence="16" type="ORF">B9T62_02770</name>
</gene>
<dbReference type="SUPFAM" id="SSF50800">
    <property type="entry name" value="PK beta-barrel domain-like"/>
    <property type="match status" value="1"/>
</dbReference>
<dbReference type="InterPro" id="IPR015793">
    <property type="entry name" value="Pyrv_Knase_brl"/>
</dbReference>
<dbReference type="PRINTS" id="PR01050">
    <property type="entry name" value="PYRUVTKNASE"/>
</dbReference>
<evidence type="ECO:0000256" key="3">
    <source>
        <dbReference type="ARBA" id="ARBA00008663"/>
    </source>
</evidence>
<proteinExistence type="inferred from homology"/>
<reference evidence="16 17" key="1">
    <citation type="submission" date="2017-06" db="EMBL/GenBank/DDBJ databases">
        <title>Complete genome sequence of Paenibacillus donghaensis KCTC 13049T isolated from East Sea sediment, South Korea.</title>
        <authorList>
            <person name="Jung B.K."/>
            <person name="Hong S.-J."/>
            <person name="Shin J.-H."/>
        </authorList>
    </citation>
    <scope>NUCLEOTIDE SEQUENCE [LARGE SCALE GENOMIC DNA]</scope>
    <source>
        <strain evidence="16 17">KCTC 13049</strain>
    </source>
</reference>
<keyword evidence="12 14" id="KW-0324">Glycolysis</keyword>
<dbReference type="GO" id="GO:0004743">
    <property type="term" value="F:pyruvate kinase activity"/>
    <property type="evidence" value="ECO:0007669"/>
    <property type="project" value="UniProtKB-EC"/>
</dbReference>
<evidence type="ECO:0000256" key="7">
    <source>
        <dbReference type="ARBA" id="ARBA00022723"/>
    </source>
</evidence>
<keyword evidence="8" id="KW-0547">Nucleotide-binding</keyword>
<keyword evidence="7" id="KW-0479">Metal-binding</keyword>
<evidence type="ECO:0000256" key="8">
    <source>
        <dbReference type="ARBA" id="ARBA00022741"/>
    </source>
</evidence>
<dbReference type="EMBL" id="CP021780">
    <property type="protein sequence ID" value="ASA19820.1"/>
    <property type="molecule type" value="Genomic_DNA"/>
</dbReference>
<feature type="domain" description="Pyruvate kinase barrel" evidence="15">
    <location>
        <begin position="27"/>
        <end position="276"/>
    </location>
</feature>
<evidence type="ECO:0000313" key="17">
    <source>
        <dbReference type="Proteomes" id="UP000249890"/>
    </source>
</evidence>
<evidence type="ECO:0000313" key="16">
    <source>
        <dbReference type="EMBL" id="ASA19820.1"/>
    </source>
</evidence>
<dbReference type="PANTHER" id="PTHR11817">
    <property type="entry name" value="PYRUVATE KINASE"/>
    <property type="match status" value="1"/>
</dbReference>